<evidence type="ECO:0000313" key="3">
    <source>
        <dbReference type="EMBL" id="QUC16524.1"/>
    </source>
</evidence>
<dbReference type="PANTHER" id="PTHR31303">
    <property type="entry name" value="CTP-DEPENDENT DIACYLGLYCEROL KINASE 1"/>
    <property type="match status" value="1"/>
</dbReference>
<keyword evidence="2" id="KW-0472">Membrane</keyword>
<name>A0A8E5HJG2_USTVR</name>
<dbReference type="RefSeq" id="XP_042994197.1">
    <property type="nucleotide sequence ID" value="XM_043138263.1"/>
</dbReference>
<feature type="region of interest" description="Disordered" evidence="1">
    <location>
        <begin position="160"/>
        <end position="234"/>
    </location>
</feature>
<feature type="compositionally biased region" description="Polar residues" evidence="1">
    <location>
        <begin position="202"/>
        <end position="216"/>
    </location>
</feature>
<organism evidence="3 4">
    <name type="scientific">Ustilaginoidea virens</name>
    <name type="common">Rice false smut fungus</name>
    <name type="synonym">Villosiclava virens</name>
    <dbReference type="NCBI Taxonomy" id="1159556"/>
    <lineage>
        <taxon>Eukaryota</taxon>
        <taxon>Fungi</taxon>
        <taxon>Dikarya</taxon>
        <taxon>Ascomycota</taxon>
        <taxon>Pezizomycotina</taxon>
        <taxon>Sordariomycetes</taxon>
        <taxon>Hypocreomycetidae</taxon>
        <taxon>Hypocreales</taxon>
        <taxon>Clavicipitaceae</taxon>
        <taxon>Ustilaginoidea</taxon>
    </lineage>
</organism>
<keyword evidence="4" id="KW-1185">Reference proteome</keyword>
<protein>
    <recommendedName>
        <fullName evidence="5">Phosphatidate cytidylyltransferase</fullName>
    </recommendedName>
</protein>
<evidence type="ECO:0008006" key="5">
    <source>
        <dbReference type="Google" id="ProtNLM"/>
    </source>
</evidence>
<feature type="transmembrane region" description="Helical" evidence="2">
    <location>
        <begin position="471"/>
        <end position="495"/>
    </location>
</feature>
<reference evidence="3" key="1">
    <citation type="submission" date="2020-03" db="EMBL/GenBank/DDBJ databases">
        <title>A mixture of massive structural variations and highly conserved coding sequences in Ustilaginoidea virens genome.</title>
        <authorList>
            <person name="Zhang K."/>
            <person name="Zhao Z."/>
            <person name="Zhang Z."/>
            <person name="Li Y."/>
            <person name="Hsiang T."/>
            <person name="Sun W."/>
        </authorList>
    </citation>
    <scope>NUCLEOTIDE SEQUENCE</scope>
    <source>
        <strain evidence="3">UV-8b</strain>
    </source>
</reference>
<evidence type="ECO:0000256" key="1">
    <source>
        <dbReference type="SAM" id="MobiDB-lite"/>
    </source>
</evidence>
<proteinExistence type="predicted"/>
<dbReference type="AlphaFoldDB" id="A0A8E5HJG2"/>
<feature type="transmembrane region" description="Helical" evidence="2">
    <location>
        <begin position="507"/>
        <end position="525"/>
    </location>
</feature>
<evidence type="ECO:0000313" key="4">
    <source>
        <dbReference type="Proteomes" id="UP000027002"/>
    </source>
</evidence>
<accession>A0A8E5HJG2</accession>
<dbReference type="KEGG" id="uvi:66061543"/>
<feature type="transmembrane region" description="Helical" evidence="2">
    <location>
        <begin position="381"/>
        <end position="402"/>
    </location>
</feature>
<feature type="transmembrane region" description="Helical" evidence="2">
    <location>
        <begin position="414"/>
        <end position="436"/>
    </location>
</feature>
<evidence type="ECO:0000256" key="2">
    <source>
        <dbReference type="SAM" id="Phobius"/>
    </source>
</evidence>
<feature type="compositionally biased region" description="Acidic residues" evidence="1">
    <location>
        <begin position="161"/>
        <end position="189"/>
    </location>
</feature>
<keyword evidence="2" id="KW-0812">Transmembrane</keyword>
<dbReference type="GO" id="GO:0006654">
    <property type="term" value="P:phosphatidic acid biosynthetic process"/>
    <property type="evidence" value="ECO:0007669"/>
    <property type="project" value="TreeGrafter"/>
</dbReference>
<feature type="region of interest" description="Disordered" evidence="1">
    <location>
        <begin position="47"/>
        <end position="74"/>
    </location>
</feature>
<feature type="region of interest" description="Disordered" evidence="1">
    <location>
        <begin position="117"/>
        <end position="147"/>
    </location>
</feature>
<dbReference type="Proteomes" id="UP000027002">
    <property type="component" value="Chromosome 1"/>
</dbReference>
<dbReference type="PANTHER" id="PTHR31303:SF1">
    <property type="entry name" value="CTP-DEPENDENT DIACYLGLYCEROL KINASE 1"/>
    <property type="match status" value="1"/>
</dbReference>
<dbReference type="EMBL" id="CP072753">
    <property type="protein sequence ID" value="QUC16524.1"/>
    <property type="molecule type" value="Genomic_DNA"/>
</dbReference>
<sequence length="526" mass="56854">MPASHCAASRRRTFKSSLLIASCERAASSSSARHPALFSPFFSFAPSDDSDSLARSRSRRHRFPGTLSASTADSRNNSLWPSSFASLQRLAVGTVRYPALPPVSFAMALRRKAAAVPDGPRVISPSPAPSERVADYSAPTTRSAARKKKMMMMALQQSLENDGEGDGEGEGGDEVDDEADEEVDDEVDDGIPALRTSRTRSRSPIGSRTMSRMTPSNPDPVAKPAAPGQQGSSEDAALNGKLLAAANGRLAPPQPSGWSWRDFSRSPSPLGLIPIHRHWRTFVHKHEVPRKALHVSIGFFVVWLYTTGTRTQSVPPYLMAALIPVATTDWLRHRYASVNRLYVRLLGALMRESEYSGYNGVIFYLLGAWAVLYFLPKDVGVMSVLLLSWCDTAASTFGRLWGRHTPRLRRGKSLAGSLAAFLVGVATSFFFYGWLVPTVGPMPGDEDFMYKGTLSLPAAVRNALGASSPHGAVTVTGTLALAIVSLWSGLAASASEVVDVFGWDDNLTIPVLSGIGIWGFLRLFGQ</sequence>
<feature type="transmembrane region" description="Helical" evidence="2">
    <location>
        <begin position="355"/>
        <end position="375"/>
    </location>
</feature>
<dbReference type="GeneID" id="66061543"/>
<keyword evidence="2" id="KW-1133">Transmembrane helix</keyword>
<dbReference type="GO" id="GO:0005789">
    <property type="term" value="C:endoplasmic reticulum membrane"/>
    <property type="evidence" value="ECO:0007669"/>
    <property type="project" value="TreeGrafter"/>
</dbReference>
<dbReference type="GO" id="GO:0004143">
    <property type="term" value="F:ATP-dependent diacylglycerol kinase activity"/>
    <property type="evidence" value="ECO:0007669"/>
    <property type="project" value="InterPro"/>
</dbReference>
<dbReference type="OrthoDB" id="5673at2759"/>
<gene>
    <name evidence="3" type="ORF">UV8b_00765</name>
</gene>
<dbReference type="InterPro" id="IPR037997">
    <property type="entry name" value="Dgk1-like"/>
</dbReference>